<dbReference type="EMBL" id="GGFJ01014130">
    <property type="protein sequence ID" value="MBW63271.1"/>
    <property type="molecule type" value="Transcribed_RNA"/>
</dbReference>
<protein>
    <submittedName>
        <fullName evidence="2">Putative secreted protein</fullName>
    </submittedName>
</protein>
<dbReference type="AlphaFoldDB" id="A0A2M4CDN3"/>
<sequence length="74" mass="8353">MLITISRTFCGEGFLRTLMRACVCVCVVDMVDGVCHRTRNVPEWYVRYGTLCRSIQVSSSTRLLVESRLGSCCN</sequence>
<keyword evidence="1" id="KW-0732">Signal</keyword>
<reference evidence="2" key="1">
    <citation type="submission" date="2018-01" db="EMBL/GenBank/DDBJ databases">
        <title>An insight into the sialome of Amazonian anophelines.</title>
        <authorList>
            <person name="Ribeiro J.M."/>
            <person name="Scarpassa V."/>
            <person name="Calvo E."/>
        </authorList>
    </citation>
    <scope>NUCLEOTIDE SEQUENCE</scope>
    <source>
        <tissue evidence="2">Salivary glands</tissue>
    </source>
</reference>
<feature type="signal peptide" evidence="1">
    <location>
        <begin position="1"/>
        <end position="33"/>
    </location>
</feature>
<accession>A0A2M4CDN3</accession>
<evidence type="ECO:0000256" key="1">
    <source>
        <dbReference type="SAM" id="SignalP"/>
    </source>
</evidence>
<proteinExistence type="predicted"/>
<name>A0A2M4CDN3_9DIPT</name>
<organism evidence="2">
    <name type="scientific">Anopheles marajoara</name>
    <dbReference type="NCBI Taxonomy" id="58244"/>
    <lineage>
        <taxon>Eukaryota</taxon>
        <taxon>Metazoa</taxon>
        <taxon>Ecdysozoa</taxon>
        <taxon>Arthropoda</taxon>
        <taxon>Hexapoda</taxon>
        <taxon>Insecta</taxon>
        <taxon>Pterygota</taxon>
        <taxon>Neoptera</taxon>
        <taxon>Endopterygota</taxon>
        <taxon>Diptera</taxon>
        <taxon>Nematocera</taxon>
        <taxon>Culicoidea</taxon>
        <taxon>Culicidae</taxon>
        <taxon>Anophelinae</taxon>
        <taxon>Anopheles</taxon>
    </lineage>
</organism>
<evidence type="ECO:0000313" key="2">
    <source>
        <dbReference type="EMBL" id="MBW63271.1"/>
    </source>
</evidence>
<feature type="chain" id="PRO_5014979853" evidence="1">
    <location>
        <begin position="34"/>
        <end position="74"/>
    </location>
</feature>